<organism evidence="1">
    <name type="scientific">Siphoviridae sp. ctXU818</name>
    <dbReference type="NCBI Taxonomy" id="2826369"/>
    <lineage>
        <taxon>Viruses</taxon>
        <taxon>Duplodnaviria</taxon>
        <taxon>Heunggongvirae</taxon>
        <taxon>Uroviricota</taxon>
        <taxon>Caudoviricetes</taxon>
    </lineage>
</organism>
<accession>A0A8S5NP45</accession>
<reference evidence="1" key="1">
    <citation type="journal article" date="2021" name="Proc. Natl. Acad. Sci. U.S.A.">
        <title>A Catalog of Tens of Thousands of Viruses from Human Metagenomes Reveals Hidden Associations with Chronic Diseases.</title>
        <authorList>
            <person name="Tisza M.J."/>
            <person name="Buck C.B."/>
        </authorList>
    </citation>
    <scope>NUCLEOTIDE SEQUENCE</scope>
    <source>
        <strain evidence="1">CtXU818</strain>
    </source>
</reference>
<name>A0A8S5NP45_9CAUD</name>
<protein>
    <submittedName>
        <fullName evidence="1">Uncharacterized protein</fullName>
    </submittedName>
</protein>
<sequence>MRTIDADKLVDMLYDNEFAVLCPLDEVSGVVDPCPTVDAVVVTRREDCKHFKSYGTTSLRIDGKNIKAGWCHRRARYDEEYRMPPDGFCSCGERKDGGDG</sequence>
<dbReference type="EMBL" id="BK015210">
    <property type="protein sequence ID" value="DAD96143.1"/>
    <property type="molecule type" value="Genomic_DNA"/>
</dbReference>
<proteinExistence type="predicted"/>
<evidence type="ECO:0000313" key="1">
    <source>
        <dbReference type="EMBL" id="DAD96143.1"/>
    </source>
</evidence>